<dbReference type="PANTHER" id="PTHR31697:SF2">
    <property type="entry name" value="INTEGRATOR COMPLEX SUBUNIT 5"/>
    <property type="match status" value="1"/>
</dbReference>
<accession>W4HAR3</accession>
<dbReference type="GeneID" id="20802008"/>
<gene>
    <name evidence="2" type="ORF">H257_00012</name>
</gene>
<reference evidence="2" key="1">
    <citation type="submission" date="2013-12" db="EMBL/GenBank/DDBJ databases">
        <title>The Genome Sequence of Aphanomyces astaci APO3.</title>
        <authorList>
            <consortium name="The Broad Institute Genomics Platform"/>
            <person name="Russ C."/>
            <person name="Tyler B."/>
            <person name="van West P."/>
            <person name="Dieguez-Uribeondo J."/>
            <person name="Young S.K."/>
            <person name="Zeng Q."/>
            <person name="Gargeya S."/>
            <person name="Fitzgerald M."/>
            <person name="Abouelleil A."/>
            <person name="Alvarado L."/>
            <person name="Chapman S.B."/>
            <person name="Gainer-Dewar J."/>
            <person name="Goldberg J."/>
            <person name="Griggs A."/>
            <person name="Gujja S."/>
            <person name="Hansen M."/>
            <person name="Howarth C."/>
            <person name="Imamovic A."/>
            <person name="Ireland A."/>
            <person name="Larimer J."/>
            <person name="McCowan C."/>
            <person name="Murphy C."/>
            <person name="Pearson M."/>
            <person name="Poon T.W."/>
            <person name="Priest M."/>
            <person name="Roberts A."/>
            <person name="Saif S."/>
            <person name="Shea T."/>
            <person name="Sykes S."/>
            <person name="Wortman J."/>
            <person name="Nusbaum C."/>
            <person name="Birren B."/>
        </authorList>
    </citation>
    <scope>NUCLEOTIDE SEQUENCE [LARGE SCALE GENOMIC DNA]</scope>
    <source>
        <strain evidence="2">APO3</strain>
    </source>
</reference>
<dbReference type="OrthoDB" id="69088at2759"/>
<dbReference type="EMBL" id="KI913114">
    <property type="protein sequence ID" value="ETV88374.1"/>
    <property type="molecule type" value="Genomic_DNA"/>
</dbReference>
<protein>
    <recommendedName>
        <fullName evidence="1">Integrator complex subunit 5 C-terminal domain-containing protein</fullName>
    </recommendedName>
</protein>
<organism evidence="2">
    <name type="scientific">Aphanomyces astaci</name>
    <name type="common">Crayfish plague agent</name>
    <dbReference type="NCBI Taxonomy" id="112090"/>
    <lineage>
        <taxon>Eukaryota</taxon>
        <taxon>Sar</taxon>
        <taxon>Stramenopiles</taxon>
        <taxon>Oomycota</taxon>
        <taxon>Saprolegniomycetes</taxon>
        <taxon>Saprolegniales</taxon>
        <taxon>Verrucalvaceae</taxon>
        <taxon>Aphanomyces</taxon>
    </lineage>
</organism>
<proteinExistence type="predicted"/>
<dbReference type="InterPro" id="IPR029444">
    <property type="entry name" value="INTS5_C"/>
</dbReference>
<name>W4HAR3_APHAT</name>
<dbReference type="AlphaFoldDB" id="W4HAR3"/>
<dbReference type="VEuPathDB" id="FungiDB:H257_00012"/>
<dbReference type="RefSeq" id="XP_009820774.1">
    <property type="nucleotide sequence ID" value="XM_009822472.1"/>
</dbReference>
<feature type="domain" description="Integrator complex subunit 5 C-terminal" evidence="1">
    <location>
        <begin position="734"/>
        <end position="818"/>
    </location>
</feature>
<dbReference type="PANTHER" id="PTHR31697">
    <property type="entry name" value="INTEGRATOR COMPLEX SUBUNIT 5"/>
    <property type="match status" value="1"/>
</dbReference>
<sequence length="853" mass="94144">MPSSDASAAAGDLRGSFQLAIKKYLHVKTKSKKSRAKKPRLMTEPAVASPDLEAVSKCVVEIELPLNSDWVSSLVVVDVVRVTLSCLADVHEHAPLAAASDQSPASSDDVTHLQTMLGRGESHPLSALLLNVLRKCVKLACIDVGDTFKLCMDCLVEWIVLNEGANWTWLLAFAGRVAPKDLTAYSLTHLVTGEWERSHAVVFTNLDSYLAVEYPWHVTKGVVDVLDKAIAAENAPTTVSRLLNLLGRGANVTRACDAKFTTLLTIPRVSALMQTCGADVQTKLLDVLQLHSAVLSETPVHLLPLLDDLSGHDAVGRAVAAWLHTTKCDAFVDRLVDALPYIHQHVKSSSVLAPYVAAITTNAHRTLDRTHSVCQAFIRLHDLGPTSLDVNALPSSTGVCLDLLAADLTSAAVAPQKKRRVLALMLQIIHQGQDRWTSSLAAWKQAHGVSHWQLFLTLAASSDAEISLAALQLMQDVPYPTLEDPLWQYRCLHDLLRLFFSLFDDVPRLELVKKVLSTIMRESGGVLLYPASVTSTFVNLVVDAVVSADAPTTVPHDVPQEMNFFRGKKPASVARHLCATNCLRPYSPFPKSVQQETSDENQVDVFSQLQTMRLSSVVAPSQFESHLLATRARDMQRAVSCCEHVQELLYNALNLTSFPASFASADVLVDAWLERTLPVAMFIPPDDHYREVLPERSNFDIDLRMEQWVYRYPCFIPLTKAAVLYSSPQVAARCLPLLKAVLVVLVNFWHARRFQKQANGDASWELHVSIEVMSIVEGTGWVPEPLNSSALLFPHVSAMDIRSMLHAVWMYLADHPPFLQSPAKPDEAYQIPIQNAIHNNIHSIGHLFGHFCQ</sequence>
<dbReference type="InterPro" id="IPR040316">
    <property type="entry name" value="INTS5"/>
</dbReference>
<dbReference type="GO" id="GO:0034472">
    <property type="term" value="P:snRNA 3'-end processing"/>
    <property type="evidence" value="ECO:0007669"/>
    <property type="project" value="TreeGrafter"/>
</dbReference>
<dbReference type="STRING" id="112090.W4HAR3"/>
<dbReference type="GO" id="GO:0032039">
    <property type="term" value="C:integrator complex"/>
    <property type="evidence" value="ECO:0007669"/>
    <property type="project" value="InterPro"/>
</dbReference>
<dbReference type="Pfam" id="PF14838">
    <property type="entry name" value="INTS5_C"/>
    <property type="match status" value="1"/>
</dbReference>
<evidence type="ECO:0000259" key="1">
    <source>
        <dbReference type="Pfam" id="PF14838"/>
    </source>
</evidence>
<evidence type="ECO:0000313" key="2">
    <source>
        <dbReference type="EMBL" id="ETV88374.1"/>
    </source>
</evidence>